<dbReference type="PANTHER" id="PTHR31965">
    <property type="entry name" value="TRANSMEMBRANE PROTEIN 42"/>
    <property type="match status" value="1"/>
</dbReference>
<keyword evidence="2" id="KW-0472">Membrane</keyword>
<proteinExistence type="predicted"/>
<feature type="transmembrane region" description="Helical" evidence="2">
    <location>
        <begin position="145"/>
        <end position="165"/>
    </location>
</feature>
<dbReference type="InterPro" id="IPR037185">
    <property type="entry name" value="EmrE-like"/>
</dbReference>
<name>A0ABR3XQN2_9PEZI</name>
<evidence type="ECO:0000256" key="1">
    <source>
        <dbReference type="SAM" id="MobiDB-lite"/>
    </source>
</evidence>
<feature type="transmembrane region" description="Helical" evidence="2">
    <location>
        <begin position="111"/>
        <end position="133"/>
    </location>
</feature>
<feature type="transmembrane region" description="Helical" evidence="2">
    <location>
        <begin position="60"/>
        <end position="80"/>
    </location>
</feature>
<gene>
    <name evidence="3" type="ORF">VTK73DRAFT_8369</name>
</gene>
<feature type="compositionally biased region" description="Basic and acidic residues" evidence="1">
    <location>
        <begin position="240"/>
        <end position="250"/>
    </location>
</feature>
<keyword evidence="2" id="KW-0812">Transmembrane</keyword>
<dbReference type="InterPro" id="IPR039632">
    <property type="entry name" value="TMEM42"/>
</dbReference>
<reference evidence="3 4" key="1">
    <citation type="journal article" date="2024" name="Commun. Biol.">
        <title>Comparative genomic analysis of thermophilic fungi reveals convergent evolutionary adaptations and gene losses.</title>
        <authorList>
            <person name="Steindorff A.S."/>
            <person name="Aguilar-Pontes M.V."/>
            <person name="Robinson A.J."/>
            <person name="Andreopoulos B."/>
            <person name="LaButti K."/>
            <person name="Kuo A."/>
            <person name="Mondo S."/>
            <person name="Riley R."/>
            <person name="Otillar R."/>
            <person name="Haridas S."/>
            <person name="Lipzen A."/>
            <person name="Grimwood J."/>
            <person name="Schmutz J."/>
            <person name="Clum A."/>
            <person name="Reid I.D."/>
            <person name="Moisan M.C."/>
            <person name="Butler G."/>
            <person name="Nguyen T.T.M."/>
            <person name="Dewar K."/>
            <person name="Conant G."/>
            <person name="Drula E."/>
            <person name="Henrissat B."/>
            <person name="Hansel C."/>
            <person name="Singer S."/>
            <person name="Hutchinson M.I."/>
            <person name="de Vries R.P."/>
            <person name="Natvig D.O."/>
            <person name="Powell A.J."/>
            <person name="Tsang A."/>
            <person name="Grigoriev I.V."/>
        </authorList>
    </citation>
    <scope>NUCLEOTIDE SEQUENCE [LARGE SCALE GENOMIC DNA]</scope>
    <source>
        <strain evidence="3 4">ATCC 24622</strain>
    </source>
</reference>
<dbReference type="PANTHER" id="PTHR31965:SF1">
    <property type="entry name" value="TRANSMEMBRANE PROTEIN 42"/>
    <property type="match status" value="1"/>
</dbReference>
<comment type="caution">
    <text evidence="3">The sequence shown here is derived from an EMBL/GenBank/DDBJ whole genome shotgun (WGS) entry which is preliminary data.</text>
</comment>
<evidence type="ECO:0008006" key="5">
    <source>
        <dbReference type="Google" id="ProtNLM"/>
    </source>
</evidence>
<dbReference type="Gene3D" id="1.10.3730.20">
    <property type="match status" value="1"/>
</dbReference>
<keyword evidence="4" id="KW-1185">Reference proteome</keyword>
<sequence>MGISFEPDSQQRNSAGLKRRSEYSTREGGMDSPAESSPLMGNDPQISATEQSSEAQDDRWSGWIFLAIASGACASFNGVFAKLTTTALTSSFSRGISDALGLPAFESVIEYIVRAIFFGLNLAFNGIMWALFTKALARGHSTTQVQVMNTSSNFFITAILGFAIFSESLPPLWWLGAALLVAGNVIIGRKKEGHSLDRGSEAIALDSATATPISSATLDPVQDTHDFEVADSPSGTSATKRTDPGTKDSD</sequence>
<evidence type="ECO:0000256" key="2">
    <source>
        <dbReference type="SAM" id="Phobius"/>
    </source>
</evidence>
<keyword evidence="2" id="KW-1133">Transmembrane helix</keyword>
<dbReference type="EMBL" id="JAZHXJ010000060">
    <property type="protein sequence ID" value="KAL1877842.1"/>
    <property type="molecule type" value="Genomic_DNA"/>
</dbReference>
<dbReference type="SUPFAM" id="SSF103481">
    <property type="entry name" value="Multidrug resistance efflux transporter EmrE"/>
    <property type="match status" value="1"/>
</dbReference>
<feature type="region of interest" description="Disordered" evidence="1">
    <location>
        <begin position="1"/>
        <end position="52"/>
    </location>
</feature>
<dbReference type="Proteomes" id="UP001586593">
    <property type="component" value="Unassembled WGS sequence"/>
</dbReference>
<protein>
    <recommendedName>
        <fullName evidence="5">EamA domain-containing protein</fullName>
    </recommendedName>
</protein>
<feature type="region of interest" description="Disordered" evidence="1">
    <location>
        <begin position="217"/>
        <end position="250"/>
    </location>
</feature>
<accession>A0ABR3XQN2</accession>
<feature type="transmembrane region" description="Helical" evidence="2">
    <location>
        <begin position="171"/>
        <end position="188"/>
    </location>
</feature>
<evidence type="ECO:0000313" key="3">
    <source>
        <dbReference type="EMBL" id="KAL1877842.1"/>
    </source>
</evidence>
<organism evidence="3 4">
    <name type="scientific">Phialemonium thermophilum</name>
    <dbReference type="NCBI Taxonomy" id="223376"/>
    <lineage>
        <taxon>Eukaryota</taxon>
        <taxon>Fungi</taxon>
        <taxon>Dikarya</taxon>
        <taxon>Ascomycota</taxon>
        <taxon>Pezizomycotina</taxon>
        <taxon>Sordariomycetes</taxon>
        <taxon>Sordariomycetidae</taxon>
        <taxon>Cephalothecales</taxon>
        <taxon>Cephalothecaceae</taxon>
        <taxon>Phialemonium</taxon>
    </lineage>
</organism>
<feature type="compositionally biased region" description="Basic and acidic residues" evidence="1">
    <location>
        <begin position="19"/>
        <end position="29"/>
    </location>
</feature>
<evidence type="ECO:0000313" key="4">
    <source>
        <dbReference type="Proteomes" id="UP001586593"/>
    </source>
</evidence>